<reference evidence="13" key="1">
    <citation type="submission" date="2014-11" db="EMBL/GenBank/DDBJ databases">
        <authorList>
            <person name="Hornung B.V."/>
        </authorList>
    </citation>
    <scope>NUCLEOTIDE SEQUENCE</scope>
    <source>
        <strain evidence="13">INE</strain>
    </source>
</reference>
<dbReference type="CDD" id="cd00383">
    <property type="entry name" value="trans_reg_C"/>
    <property type="match status" value="1"/>
</dbReference>
<dbReference type="FunFam" id="1.10.10.10:FF:000018">
    <property type="entry name" value="DNA-binding response regulator ResD"/>
    <property type="match status" value="1"/>
</dbReference>
<proteinExistence type="predicted"/>
<dbReference type="Gene3D" id="6.10.250.690">
    <property type="match status" value="1"/>
</dbReference>
<dbReference type="PANTHER" id="PTHR48111:SF21">
    <property type="entry name" value="DNA-BINDING DUAL MASTER TRANSCRIPTIONAL REGULATOR RPAA"/>
    <property type="match status" value="1"/>
</dbReference>
<protein>
    <recommendedName>
        <fullName evidence="1">Stage 0 sporulation protein A homolog</fullName>
    </recommendedName>
</protein>
<dbReference type="SMART" id="SM00448">
    <property type="entry name" value="REC"/>
    <property type="match status" value="1"/>
</dbReference>
<dbReference type="InterPro" id="IPR016032">
    <property type="entry name" value="Sig_transdc_resp-reg_C-effctor"/>
</dbReference>
<dbReference type="GO" id="GO:0006355">
    <property type="term" value="P:regulation of DNA-templated transcription"/>
    <property type="evidence" value="ECO:0007669"/>
    <property type="project" value="InterPro"/>
</dbReference>
<sequence length="231" mass="26242">MMKERAKVLLVDDEAGLRELVKVYLENAGFEVGEAADGVEAEEMLNREAFDLVILDIMMPRMNGLELCQRIRARQNLPILLLTAKGEVEDRLLGFDCGADDYLVKPFSPRELTARAKAVLRRSSAPSASEGGPLDYPHLLIDTALHRVEWHRQAIILTPKEFSLLAFLAKSPRQVFSREQIMSQAWGENYFAEFRVVDVHIKNLREKLNAVAPFPYLQTVWGVGYKFEVPK</sequence>
<dbReference type="KEGG" id="aacx:DEACI_1181"/>
<feature type="modified residue" description="4-aspartylphosphate" evidence="8">
    <location>
        <position position="56"/>
    </location>
</feature>
<evidence type="ECO:0000256" key="3">
    <source>
        <dbReference type="ARBA" id="ARBA00023012"/>
    </source>
</evidence>
<evidence type="ECO:0000256" key="2">
    <source>
        <dbReference type="ARBA" id="ARBA00022553"/>
    </source>
</evidence>
<name>A0A8S0W296_9FIRM</name>
<dbReference type="SUPFAM" id="SSF46894">
    <property type="entry name" value="C-terminal effector domain of the bipartite response regulators"/>
    <property type="match status" value="1"/>
</dbReference>
<evidence type="ECO:0000313" key="14">
    <source>
        <dbReference type="Proteomes" id="UP001071230"/>
    </source>
</evidence>
<dbReference type="EMBL" id="LR746496">
    <property type="protein sequence ID" value="CAA7600528.1"/>
    <property type="molecule type" value="Genomic_DNA"/>
</dbReference>
<dbReference type="RefSeq" id="WP_240984189.1">
    <property type="nucleotide sequence ID" value="NZ_CDGJ01000032.1"/>
</dbReference>
<dbReference type="GO" id="GO:0005829">
    <property type="term" value="C:cytosol"/>
    <property type="evidence" value="ECO:0007669"/>
    <property type="project" value="TreeGrafter"/>
</dbReference>
<feature type="domain" description="OmpR/PhoB-type" evidence="11">
    <location>
        <begin position="131"/>
        <end position="229"/>
    </location>
</feature>
<evidence type="ECO:0000256" key="7">
    <source>
        <dbReference type="ARBA" id="ARBA00024867"/>
    </source>
</evidence>
<dbReference type="PROSITE" id="PS50110">
    <property type="entry name" value="RESPONSE_REGULATORY"/>
    <property type="match status" value="1"/>
</dbReference>
<dbReference type="GO" id="GO:0000156">
    <property type="term" value="F:phosphorelay response regulator activity"/>
    <property type="evidence" value="ECO:0007669"/>
    <property type="project" value="TreeGrafter"/>
</dbReference>
<dbReference type="Proteomes" id="UP001071230">
    <property type="component" value="Unassembled WGS sequence"/>
</dbReference>
<keyword evidence="3" id="KW-0902">Two-component regulatory system</keyword>
<evidence type="ECO:0000256" key="6">
    <source>
        <dbReference type="ARBA" id="ARBA00023163"/>
    </source>
</evidence>
<feature type="DNA-binding region" description="OmpR/PhoB-type" evidence="9">
    <location>
        <begin position="131"/>
        <end position="229"/>
    </location>
</feature>
<evidence type="ECO:0000256" key="8">
    <source>
        <dbReference type="PROSITE-ProRule" id="PRU00169"/>
    </source>
</evidence>
<dbReference type="AlphaFoldDB" id="A0A8S0W296"/>
<dbReference type="CDD" id="cd17574">
    <property type="entry name" value="REC_OmpR"/>
    <property type="match status" value="1"/>
</dbReference>
<evidence type="ECO:0000256" key="9">
    <source>
        <dbReference type="PROSITE-ProRule" id="PRU01091"/>
    </source>
</evidence>
<dbReference type="InterPro" id="IPR036388">
    <property type="entry name" value="WH-like_DNA-bd_sf"/>
</dbReference>
<comment type="function">
    <text evidence="7">May play the central regulatory role in sporulation. It may be an element of the effector pathway responsible for the activation of sporulation genes in response to nutritional stress. Spo0A may act in concert with spo0H (a sigma factor) to control the expression of some genes that are critical to the sporulation process.</text>
</comment>
<keyword evidence="4" id="KW-0805">Transcription regulation</keyword>
<dbReference type="InterPro" id="IPR039420">
    <property type="entry name" value="WalR-like"/>
</dbReference>
<evidence type="ECO:0000259" key="11">
    <source>
        <dbReference type="PROSITE" id="PS51755"/>
    </source>
</evidence>
<dbReference type="SUPFAM" id="SSF52172">
    <property type="entry name" value="CheY-like"/>
    <property type="match status" value="1"/>
</dbReference>
<dbReference type="SMART" id="SM00862">
    <property type="entry name" value="Trans_reg_C"/>
    <property type="match status" value="1"/>
</dbReference>
<dbReference type="Gene3D" id="1.10.10.10">
    <property type="entry name" value="Winged helix-like DNA-binding domain superfamily/Winged helix DNA-binding domain"/>
    <property type="match status" value="1"/>
</dbReference>
<dbReference type="PANTHER" id="PTHR48111">
    <property type="entry name" value="REGULATOR OF RPOS"/>
    <property type="match status" value="1"/>
</dbReference>
<dbReference type="GO" id="GO:0032993">
    <property type="term" value="C:protein-DNA complex"/>
    <property type="evidence" value="ECO:0007669"/>
    <property type="project" value="TreeGrafter"/>
</dbReference>
<keyword evidence="14" id="KW-1185">Reference proteome</keyword>
<reference evidence="12" key="2">
    <citation type="submission" date="2020-01" db="EMBL/GenBank/DDBJ databases">
        <authorList>
            <person name="Hornung B."/>
        </authorList>
    </citation>
    <scope>NUCLEOTIDE SEQUENCE</scope>
    <source>
        <strain evidence="12">PacBioINE</strain>
    </source>
</reference>
<keyword evidence="6" id="KW-0804">Transcription</keyword>
<evidence type="ECO:0000313" key="12">
    <source>
        <dbReference type="EMBL" id="CAA7600528.1"/>
    </source>
</evidence>
<accession>A0A8S0W296</accession>
<organism evidence="12">
    <name type="scientific">Acididesulfobacillus acetoxydans</name>
    <dbReference type="NCBI Taxonomy" id="1561005"/>
    <lineage>
        <taxon>Bacteria</taxon>
        <taxon>Bacillati</taxon>
        <taxon>Bacillota</taxon>
        <taxon>Clostridia</taxon>
        <taxon>Eubacteriales</taxon>
        <taxon>Peptococcaceae</taxon>
        <taxon>Acididesulfobacillus</taxon>
    </lineage>
</organism>
<evidence type="ECO:0000259" key="10">
    <source>
        <dbReference type="PROSITE" id="PS50110"/>
    </source>
</evidence>
<evidence type="ECO:0000256" key="5">
    <source>
        <dbReference type="ARBA" id="ARBA00023125"/>
    </source>
</evidence>
<keyword evidence="5 9" id="KW-0238">DNA-binding</keyword>
<dbReference type="Gene3D" id="3.40.50.2300">
    <property type="match status" value="1"/>
</dbReference>
<dbReference type="Pfam" id="PF00486">
    <property type="entry name" value="Trans_reg_C"/>
    <property type="match status" value="1"/>
</dbReference>
<dbReference type="InterPro" id="IPR001867">
    <property type="entry name" value="OmpR/PhoB-type_DNA-bd"/>
</dbReference>
<dbReference type="InterPro" id="IPR001789">
    <property type="entry name" value="Sig_transdc_resp-reg_receiver"/>
</dbReference>
<gene>
    <name evidence="13" type="ORF">DEACI_1111</name>
    <name evidence="12" type="ORF">DEACI_1181</name>
</gene>
<dbReference type="PROSITE" id="PS51755">
    <property type="entry name" value="OMPR_PHOB"/>
    <property type="match status" value="1"/>
</dbReference>
<dbReference type="GO" id="GO:0000976">
    <property type="term" value="F:transcription cis-regulatory region binding"/>
    <property type="evidence" value="ECO:0007669"/>
    <property type="project" value="TreeGrafter"/>
</dbReference>
<evidence type="ECO:0000313" key="13">
    <source>
        <dbReference type="EMBL" id="CEJ06662.1"/>
    </source>
</evidence>
<evidence type="ECO:0000256" key="1">
    <source>
        <dbReference type="ARBA" id="ARBA00018672"/>
    </source>
</evidence>
<keyword evidence="2 8" id="KW-0597">Phosphoprotein</keyword>
<dbReference type="EMBL" id="CDGJ01000032">
    <property type="protein sequence ID" value="CEJ06662.1"/>
    <property type="molecule type" value="Genomic_DNA"/>
</dbReference>
<dbReference type="Proteomes" id="UP000836597">
    <property type="component" value="Chromosome"/>
</dbReference>
<evidence type="ECO:0000256" key="4">
    <source>
        <dbReference type="ARBA" id="ARBA00023015"/>
    </source>
</evidence>
<feature type="domain" description="Response regulatory" evidence="10">
    <location>
        <begin position="7"/>
        <end position="120"/>
    </location>
</feature>
<dbReference type="InterPro" id="IPR011006">
    <property type="entry name" value="CheY-like_superfamily"/>
</dbReference>
<dbReference type="FunFam" id="3.40.50.2300:FF:000001">
    <property type="entry name" value="DNA-binding response regulator PhoB"/>
    <property type="match status" value="1"/>
</dbReference>
<dbReference type="Pfam" id="PF00072">
    <property type="entry name" value="Response_reg"/>
    <property type="match status" value="1"/>
</dbReference>